<dbReference type="SUPFAM" id="SSF55681">
    <property type="entry name" value="Class II aaRS and biotin synthetases"/>
    <property type="match status" value="1"/>
</dbReference>
<feature type="binding site" evidence="7">
    <location>
        <position position="483"/>
    </location>
    <ligand>
        <name>ATP</name>
        <dbReference type="ChEBI" id="CHEBI:30616"/>
    </ligand>
</feature>
<protein>
    <recommendedName>
        <fullName evidence="7">Aspartate--tRNA(Asp/Asn) ligase</fullName>
        <ecNumber evidence="7">6.1.1.23</ecNumber>
    </recommendedName>
    <alternativeName>
        <fullName evidence="7">Aspartyl-tRNA synthetase</fullName>
        <shortName evidence="7">AspRS</shortName>
    </alternativeName>
    <alternativeName>
        <fullName evidence="7">Non-discriminating aspartyl-tRNA synthetase</fullName>
        <shortName evidence="7">ND-AspRS</shortName>
    </alternativeName>
</protein>
<dbReference type="HAMAP" id="MF_00044">
    <property type="entry name" value="Asp_tRNA_synth_type1"/>
    <property type="match status" value="1"/>
</dbReference>
<accession>A0A523RNG7</accession>
<evidence type="ECO:0000256" key="4">
    <source>
        <dbReference type="ARBA" id="ARBA00022840"/>
    </source>
</evidence>
<dbReference type="NCBIfam" id="TIGR00459">
    <property type="entry name" value="aspS_bact"/>
    <property type="match status" value="1"/>
</dbReference>
<dbReference type="Proteomes" id="UP000316360">
    <property type="component" value="Unassembled WGS sequence"/>
</dbReference>
<comment type="subcellular location">
    <subcellularLocation>
        <location evidence="7">Cytoplasm</location>
    </subcellularLocation>
</comment>
<dbReference type="GO" id="GO:0005524">
    <property type="term" value="F:ATP binding"/>
    <property type="evidence" value="ECO:0007669"/>
    <property type="project" value="UniProtKB-UniRule"/>
</dbReference>
<dbReference type="InterPro" id="IPR002312">
    <property type="entry name" value="Asp/Asn-tRNA-synth_IIb"/>
</dbReference>
<evidence type="ECO:0000313" key="9">
    <source>
        <dbReference type="EMBL" id="TET07256.1"/>
    </source>
</evidence>
<feature type="binding site" evidence="7">
    <location>
        <position position="490"/>
    </location>
    <ligand>
        <name>L-aspartate</name>
        <dbReference type="ChEBI" id="CHEBI:29991"/>
    </ligand>
</feature>
<dbReference type="Gene3D" id="2.40.50.140">
    <property type="entry name" value="Nucleic acid-binding proteins"/>
    <property type="match status" value="1"/>
</dbReference>
<dbReference type="NCBIfam" id="NF001750">
    <property type="entry name" value="PRK00476.1"/>
    <property type="match status" value="1"/>
</dbReference>
<dbReference type="GO" id="GO:0050560">
    <property type="term" value="F:aspartate-tRNA(Asn) ligase activity"/>
    <property type="evidence" value="ECO:0007669"/>
    <property type="project" value="UniProtKB-EC"/>
</dbReference>
<dbReference type="InterPro" id="IPR029351">
    <property type="entry name" value="GAD_dom"/>
</dbReference>
<dbReference type="SUPFAM" id="SSF50249">
    <property type="entry name" value="Nucleic acid-binding proteins"/>
    <property type="match status" value="1"/>
</dbReference>
<dbReference type="InterPro" id="IPR012340">
    <property type="entry name" value="NA-bd_OB-fold"/>
</dbReference>
<gene>
    <name evidence="7 9" type="primary">aspS</name>
    <name evidence="9" type="ORF">E3J84_07680</name>
</gene>
<organism evidence="9 10">
    <name type="scientific">Aerophobetes bacterium</name>
    <dbReference type="NCBI Taxonomy" id="2030807"/>
    <lineage>
        <taxon>Bacteria</taxon>
        <taxon>Candidatus Aerophobota</taxon>
    </lineage>
</organism>
<dbReference type="GO" id="GO:0006422">
    <property type="term" value="P:aspartyl-tRNA aminoacylation"/>
    <property type="evidence" value="ECO:0007669"/>
    <property type="project" value="UniProtKB-UniRule"/>
</dbReference>
<keyword evidence="5 7" id="KW-0648">Protein biosynthesis</keyword>
<dbReference type="SUPFAM" id="SSF55261">
    <property type="entry name" value="GAD domain-like"/>
    <property type="match status" value="1"/>
</dbReference>
<comment type="subunit">
    <text evidence="7">Homodimer.</text>
</comment>
<keyword evidence="6 7" id="KW-0030">Aminoacyl-tRNA synthetase</keyword>
<evidence type="ECO:0000256" key="2">
    <source>
        <dbReference type="ARBA" id="ARBA00022598"/>
    </source>
</evidence>
<evidence type="ECO:0000259" key="8">
    <source>
        <dbReference type="PROSITE" id="PS50862"/>
    </source>
</evidence>
<evidence type="ECO:0000313" key="10">
    <source>
        <dbReference type="Proteomes" id="UP000316360"/>
    </source>
</evidence>
<keyword evidence="3 7" id="KW-0547">Nucleotide-binding</keyword>
<keyword evidence="4 7" id="KW-0067">ATP-binding</keyword>
<dbReference type="PANTHER" id="PTHR22594:SF5">
    <property type="entry name" value="ASPARTATE--TRNA LIGASE, MITOCHONDRIAL"/>
    <property type="match status" value="1"/>
</dbReference>
<dbReference type="InterPro" id="IPR004524">
    <property type="entry name" value="Asp-tRNA-ligase_1"/>
</dbReference>
<dbReference type="Gene3D" id="3.30.1360.30">
    <property type="entry name" value="GAD-like domain"/>
    <property type="match status" value="1"/>
</dbReference>
<dbReference type="PRINTS" id="PR01042">
    <property type="entry name" value="TRNASYNTHASP"/>
</dbReference>
<dbReference type="GO" id="GO:0003676">
    <property type="term" value="F:nucleic acid binding"/>
    <property type="evidence" value="ECO:0007669"/>
    <property type="project" value="InterPro"/>
</dbReference>
<dbReference type="Pfam" id="PF02938">
    <property type="entry name" value="GAD"/>
    <property type="match status" value="1"/>
</dbReference>
<dbReference type="InterPro" id="IPR004115">
    <property type="entry name" value="GAD-like_sf"/>
</dbReference>
<feature type="binding site" evidence="7">
    <location>
        <begin position="535"/>
        <end position="538"/>
    </location>
    <ligand>
        <name>ATP</name>
        <dbReference type="ChEBI" id="CHEBI:30616"/>
    </ligand>
</feature>
<keyword evidence="2 7" id="KW-0436">Ligase</keyword>
<dbReference type="GO" id="GO:0005737">
    <property type="term" value="C:cytoplasm"/>
    <property type="evidence" value="ECO:0007669"/>
    <property type="project" value="UniProtKB-SubCell"/>
</dbReference>
<evidence type="ECO:0000256" key="3">
    <source>
        <dbReference type="ARBA" id="ARBA00022741"/>
    </source>
</evidence>
<dbReference type="PANTHER" id="PTHR22594">
    <property type="entry name" value="ASPARTYL/LYSYL-TRNA SYNTHETASE"/>
    <property type="match status" value="1"/>
</dbReference>
<sequence length="592" mass="67561">MPLRREHLCGVLNKKNTGKKVVLAGWVRKRRDHGGLMFIDQGDKAGITQVVFNPEINKEAHFQARSLREGWVIAVAGRVEARPPDSVNLKLSTGEIEVMVEDLEILNISQSLPFPIEDEIETSEDVRLKYRYLDLRRPVMQKNLKLRYEVIKEVRNFLDKKGFMEIETPFLTRSTPEGARDYLVPSRVNPGEFYALPQSPQLFKQLLMVAGFDKYFQIVRCFRDEDLRADRQPEFTQIDIEASFISEEDIYILIEEMLTNIFKRILGISLSLPFPRLSYEEAMSRFGTDKPDIRFGLQLKDISELAGKTEFGIFQKALEEEGQVKGLRLPGGASLSRKDLEELSRWITLYGAKGLAWFLLTEKGIKSPLVKFIPQSILLKIIESMEGEKGDALFFIADKKEIVAESLAHLRLRLARKFNLIPENTYKPAWVTDFPLFERDKEGELTPCHHPFTLPREEDLPLLEEAPEKVKTRSYDIVLNGEEIGGGSIRIHKRKVQERVLKILGIDEASARERFGFLLDALSFGAPPHGGIAFGLDRLVMILAGVESIREVIPFPKTQKAVSLLTQAPSPVDEEQLKELHIQLREEESPPE</sequence>
<dbReference type="PROSITE" id="PS50862">
    <property type="entry name" value="AA_TRNA_LIGASE_II"/>
    <property type="match status" value="1"/>
</dbReference>
<evidence type="ECO:0000256" key="7">
    <source>
        <dbReference type="HAMAP-Rule" id="MF_00044"/>
    </source>
</evidence>
<dbReference type="InterPro" id="IPR047090">
    <property type="entry name" value="AspRS_core"/>
</dbReference>
<dbReference type="CDD" id="cd04317">
    <property type="entry name" value="EcAspRS_like_N"/>
    <property type="match status" value="1"/>
</dbReference>
<evidence type="ECO:0000256" key="5">
    <source>
        <dbReference type="ARBA" id="ARBA00022917"/>
    </source>
</evidence>
<dbReference type="Pfam" id="PF00152">
    <property type="entry name" value="tRNA-synt_2"/>
    <property type="match status" value="1"/>
</dbReference>
<feature type="site" description="Important for tRNA non-discrimination" evidence="7">
    <location>
        <position position="33"/>
    </location>
</feature>
<name>A0A523RNG7_UNCAE</name>
<dbReference type="Gene3D" id="3.30.930.10">
    <property type="entry name" value="Bira Bifunctional Protein, Domain 2"/>
    <property type="match status" value="1"/>
</dbReference>
<dbReference type="InterPro" id="IPR006195">
    <property type="entry name" value="aa-tRNA-synth_II"/>
</dbReference>
<dbReference type="AlphaFoldDB" id="A0A523RNG7"/>
<dbReference type="InterPro" id="IPR004365">
    <property type="entry name" value="NA-bd_OB_tRNA"/>
</dbReference>
<dbReference type="InterPro" id="IPR047089">
    <property type="entry name" value="Asp-tRNA-ligase_1_N"/>
</dbReference>
<evidence type="ECO:0000256" key="1">
    <source>
        <dbReference type="ARBA" id="ARBA00006303"/>
    </source>
</evidence>
<proteinExistence type="inferred from homology"/>
<dbReference type="InterPro" id="IPR045864">
    <property type="entry name" value="aa-tRNA-synth_II/BPL/LPL"/>
</dbReference>
<comment type="caution">
    <text evidence="7">Lacks conserved residue(s) required for the propagation of feature annotation.</text>
</comment>
<feature type="binding site" evidence="7">
    <location>
        <begin position="223"/>
        <end position="225"/>
    </location>
    <ligand>
        <name>ATP</name>
        <dbReference type="ChEBI" id="CHEBI:30616"/>
    </ligand>
</feature>
<dbReference type="InterPro" id="IPR004364">
    <property type="entry name" value="Aa-tRNA-synt_II"/>
</dbReference>
<feature type="region of interest" description="Aspartate" evidence="7">
    <location>
        <begin position="201"/>
        <end position="204"/>
    </location>
</feature>
<dbReference type="GO" id="GO:0004815">
    <property type="term" value="F:aspartate-tRNA ligase activity"/>
    <property type="evidence" value="ECO:0007669"/>
    <property type="project" value="UniProtKB-UniRule"/>
</dbReference>
<feature type="binding site" evidence="7">
    <location>
        <position position="223"/>
    </location>
    <ligand>
        <name>L-aspartate</name>
        <dbReference type="ChEBI" id="CHEBI:29991"/>
    </ligand>
</feature>
<comment type="similarity">
    <text evidence="1 7">Belongs to the class-II aminoacyl-tRNA synthetase family. Type 1 subfamily.</text>
</comment>
<reference evidence="9 10" key="1">
    <citation type="submission" date="2019-03" db="EMBL/GenBank/DDBJ databases">
        <title>Metabolic potential of uncultured bacteria and archaea associated with petroleum seepage in deep-sea sediments.</title>
        <authorList>
            <person name="Dong X."/>
            <person name="Hubert C."/>
        </authorList>
    </citation>
    <scope>NUCLEOTIDE SEQUENCE [LARGE SCALE GENOMIC DNA]</scope>
    <source>
        <strain evidence="9">E44_bin7</strain>
    </source>
</reference>
<feature type="binding site" evidence="7">
    <location>
        <position position="177"/>
    </location>
    <ligand>
        <name>L-aspartate</name>
        <dbReference type="ChEBI" id="CHEBI:29991"/>
    </ligand>
</feature>
<feature type="binding site" evidence="7">
    <location>
        <position position="232"/>
    </location>
    <ligand>
        <name>ATP</name>
        <dbReference type="ChEBI" id="CHEBI:30616"/>
    </ligand>
</feature>
<keyword evidence="7" id="KW-0963">Cytoplasm</keyword>
<dbReference type="EC" id="6.1.1.23" evidence="7"/>
<evidence type="ECO:0000256" key="6">
    <source>
        <dbReference type="ARBA" id="ARBA00023146"/>
    </source>
</evidence>
<feature type="binding site" evidence="7">
    <location>
        <position position="449"/>
    </location>
    <ligand>
        <name>L-aspartate</name>
        <dbReference type="ChEBI" id="CHEBI:29991"/>
    </ligand>
</feature>
<comment type="catalytic activity">
    <reaction evidence="7">
        <text>tRNA(Asx) + L-aspartate + ATP = L-aspartyl-tRNA(Asx) + AMP + diphosphate</text>
        <dbReference type="Rhea" id="RHEA:18349"/>
        <dbReference type="Rhea" id="RHEA-COMP:9710"/>
        <dbReference type="Rhea" id="RHEA-COMP:9711"/>
        <dbReference type="ChEBI" id="CHEBI:29991"/>
        <dbReference type="ChEBI" id="CHEBI:30616"/>
        <dbReference type="ChEBI" id="CHEBI:33019"/>
        <dbReference type="ChEBI" id="CHEBI:78442"/>
        <dbReference type="ChEBI" id="CHEBI:78516"/>
        <dbReference type="ChEBI" id="CHEBI:456215"/>
        <dbReference type="EC" id="6.1.1.23"/>
    </reaction>
</comment>
<dbReference type="EMBL" id="SOKJ01000435">
    <property type="protein sequence ID" value="TET07256.1"/>
    <property type="molecule type" value="Genomic_DNA"/>
</dbReference>
<comment type="caution">
    <text evidence="9">The sequence shown here is derived from an EMBL/GenBank/DDBJ whole genome shotgun (WGS) entry which is preliminary data.</text>
</comment>
<comment type="function">
    <text evidence="7">Aspartyl-tRNA synthetase with relaxed tRNA specificity since it is able to aspartylate not only its cognate tRNA(Asp) but also tRNA(Asn). Reaction proceeds in two steps: L-aspartate is first activated by ATP to form Asp-AMP and then transferred to the acceptor end of tRNA(Asp/Asn).</text>
</comment>
<dbReference type="Pfam" id="PF01336">
    <property type="entry name" value="tRNA_anti-codon"/>
    <property type="match status" value="1"/>
</dbReference>
<feature type="domain" description="Aminoacyl-transfer RNA synthetases class-II family profile" evidence="8">
    <location>
        <begin position="144"/>
        <end position="554"/>
    </location>
</feature>
<dbReference type="CDD" id="cd00777">
    <property type="entry name" value="AspRS_core"/>
    <property type="match status" value="1"/>
</dbReference>